<dbReference type="EMBL" id="DXET01000059">
    <property type="protein sequence ID" value="HIX80788.1"/>
    <property type="molecule type" value="Genomic_DNA"/>
</dbReference>
<comment type="function">
    <text evidence="13">Component of the F(0) channel, it forms part of the peripheral stalk, linking F(1) to F(0).</text>
</comment>
<keyword evidence="8 13" id="KW-0406">Ion transport</keyword>
<sequence length="167" mass="18969">MDIDIASKLFPNITTLIVQLLATGVMLCIFKKFLWKPVQDYFAKRADYIEGTVNDAKNMQQKAKALMEESEEQSRAAAKEYRNIVEKAKVDAGKTRDSIIEKANEEAKEKLERASKEIEAEKIAAKAEVKNEIVNIAIDVASKIMNQEMDQKANEKLVDEFIKEIDK</sequence>
<evidence type="ECO:0000313" key="16">
    <source>
        <dbReference type="EMBL" id="HIX80788.1"/>
    </source>
</evidence>
<keyword evidence="4 13" id="KW-0138">CF(0)</keyword>
<evidence type="ECO:0000256" key="9">
    <source>
        <dbReference type="ARBA" id="ARBA00023136"/>
    </source>
</evidence>
<comment type="subunit">
    <text evidence="13">F-type ATPases have 2 components, F(1) - the catalytic core - and F(0) - the membrane proton channel. F(1) has five subunits: alpha(3), beta(3), gamma(1), delta(1), epsilon(1). F(0) has three main subunits: a(1), b(2) and c(10-14). The alpha and beta chains form an alternating ring which encloses part of the gamma chain. F(1) is attached to F(0) by a central stalk formed by the gamma and epsilon chains, while a peripheral stalk is formed by the delta and b chains.</text>
</comment>
<evidence type="ECO:0000256" key="2">
    <source>
        <dbReference type="ARBA" id="ARBA00022448"/>
    </source>
</evidence>
<dbReference type="PANTHER" id="PTHR33445:SF1">
    <property type="entry name" value="ATP SYNTHASE SUBUNIT B"/>
    <property type="match status" value="1"/>
</dbReference>
<comment type="function">
    <text evidence="11 13">F(1)F(0) ATP synthase produces ATP from ADP in the presence of a proton or sodium gradient. F-type ATPases consist of two structural domains, F(1) containing the extramembraneous catalytic core and F(0) containing the membrane proton channel, linked together by a central stalk and a peripheral stalk. During catalysis, ATP synthesis in the catalytic domain of F(1) is coupled via a rotary mechanism of the central stalk subunits to proton translocation.</text>
</comment>
<dbReference type="Proteomes" id="UP000886724">
    <property type="component" value="Unassembled WGS sequence"/>
</dbReference>
<dbReference type="NCBIfam" id="TIGR01144">
    <property type="entry name" value="ATP_synt_b"/>
    <property type="match status" value="1"/>
</dbReference>
<gene>
    <name evidence="13 16" type="primary">atpF</name>
    <name evidence="16" type="ORF">H9980_02310</name>
</gene>
<comment type="subcellular location">
    <subcellularLocation>
        <location evidence="13">Cell membrane</location>
        <topology evidence="13">Single-pass membrane protein</topology>
    </subcellularLocation>
    <subcellularLocation>
        <location evidence="12">Endomembrane system</location>
        <topology evidence="12">Single-pass membrane protein</topology>
    </subcellularLocation>
</comment>
<feature type="transmembrane region" description="Helical" evidence="13">
    <location>
        <begin position="16"/>
        <end position="35"/>
    </location>
</feature>
<evidence type="ECO:0000256" key="14">
    <source>
        <dbReference type="RuleBase" id="RU003848"/>
    </source>
</evidence>
<reference evidence="16" key="2">
    <citation type="submission" date="2021-04" db="EMBL/GenBank/DDBJ databases">
        <authorList>
            <person name="Gilroy R."/>
        </authorList>
    </citation>
    <scope>NUCLEOTIDE SEQUENCE</scope>
    <source>
        <strain evidence="16">ChiGjej1B1-14440</strain>
    </source>
</reference>
<dbReference type="GO" id="GO:0046933">
    <property type="term" value="F:proton-transporting ATP synthase activity, rotational mechanism"/>
    <property type="evidence" value="ECO:0007669"/>
    <property type="project" value="UniProtKB-UniRule"/>
</dbReference>
<dbReference type="GO" id="GO:0005886">
    <property type="term" value="C:plasma membrane"/>
    <property type="evidence" value="ECO:0007669"/>
    <property type="project" value="UniProtKB-SubCell"/>
</dbReference>
<evidence type="ECO:0000256" key="15">
    <source>
        <dbReference type="SAM" id="Coils"/>
    </source>
</evidence>
<evidence type="ECO:0000256" key="10">
    <source>
        <dbReference type="ARBA" id="ARBA00023310"/>
    </source>
</evidence>
<evidence type="ECO:0000256" key="13">
    <source>
        <dbReference type="HAMAP-Rule" id="MF_01398"/>
    </source>
</evidence>
<feature type="coiled-coil region" evidence="15">
    <location>
        <begin position="49"/>
        <end position="128"/>
    </location>
</feature>
<keyword evidence="15" id="KW-0175">Coiled coil</keyword>
<reference evidence="16" key="1">
    <citation type="journal article" date="2021" name="PeerJ">
        <title>Extensive microbial diversity within the chicken gut microbiome revealed by metagenomics and culture.</title>
        <authorList>
            <person name="Gilroy R."/>
            <person name="Ravi A."/>
            <person name="Getino M."/>
            <person name="Pursley I."/>
            <person name="Horton D.L."/>
            <person name="Alikhan N.F."/>
            <person name="Baker D."/>
            <person name="Gharbi K."/>
            <person name="Hall N."/>
            <person name="Watson M."/>
            <person name="Adriaenssens E.M."/>
            <person name="Foster-Nyarko E."/>
            <person name="Jarju S."/>
            <person name="Secka A."/>
            <person name="Antonio M."/>
            <person name="Oren A."/>
            <person name="Chaudhuri R.R."/>
            <person name="La Ragione R."/>
            <person name="Hildebrand F."/>
            <person name="Pallen M.J."/>
        </authorList>
    </citation>
    <scope>NUCLEOTIDE SEQUENCE</scope>
    <source>
        <strain evidence="16">ChiGjej1B1-14440</strain>
    </source>
</reference>
<evidence type="ECO:0000256" key="1">
    <source>
        <dbReference type="ARBA" id="ARBA00005513"/>
    </source>
</evidence>
<comment type="caution">
    <text evidence="16">The sequence shown here is derived from an EMBL/GenBank/DDBJ whole genome shotgun (WGS) entry which is preliminary data.</text>
</comment>
<dbReference type="InterPro" id="IPR002146">
    <property type="entry name" value="ATP_synth_b/b'su_bac/chlpt"/>
</dbReference>
<dbReference type="HAMAP" id="MF_01398">
    <property type="entry name" value="ATP_synth_b_bprime"/>
    <property type="match status" value="1"/>
</dbReference>
<keyword evidence="6 13" id="KW-0375">Hydrogen ion transport</keyword>
<evidence type="ECO:0000256" key="3">
    <source>
        <dbReference type="ARBA" id="ARBA00022475"/>
    </source>
</evidence>
<protein>
    <recommendedName>
        <fullName evidence="13">ATP synthase subunit b</fullName>
    </recommendedName>
    <alternativeName>
        <fullName evidence="13">ATP synthase F(0) sector subunit b</fullName>
    </alternativeName>
    <alternativeName>
        <fullName evidence="13">ATPase subunit I</fullName>
    </alternativeName>
    <alternativeName>
        <fullName evidence="13">F-type ATPase subunit b</fullName>
        <shortName evidence="13">F-ATPase subunit b</shortName>
    </alternativeName>
</protein>
<keyword evidence="2 13" id="KW-0813">Transport</keyword>
<dbReference type="AlphaFoldDB" id="A0A9D2BLT8"/>
<keyword evidence="5 13" id="KW-0812">Transmembrane</keyword>
<name>A0A9D2BLT8_9FIRM</name>
<evidence type="ECO:0000256" key="4">
    <source>
        <dbReference type="ARBA" id="ARBA00022547"/>
    </source>
</evidence>
<proteinExistence type="inferred from homology"/>
<dbReference type="PANTHER" id="PTHR33445">
    <property type="entry name" value="ATP SYNTHASE SUBUNIT B', CHLOROPLASTIC"/>
    <property type="match status" value="1"/>
</dbReference>
<evidence type="ECO:0000256" key="7">
    <source>
        <dbReference type="ARBA" id="ARBA00022989"/>
    </source>
</evidence>
<keyword evidence="9 13" id="KW-0472">Membrane</keyword>
<dbReference type="GO" id="GO:0012505">
    <property type="term" value="C:endomembrane system"/>
    <property type="evidence" value="ECO:0007669"/>
    <property type="project" value="UniProtKB-SubCell"/>
</dbReference>
<keyword evidence="7 13" id="KW-1133">Transmembrane helix</keyword>
<evidence type="ECO:0000256" key="5">
    <source>
        <dbReference type="ARBA" id="ARBA00022692"/>
    </source>
</evidence>
<evidence type="ECO:0000256" key="6">
    <source>
        <dbReference type="ARBA" id="ARBA00022781"/>
    </source>
</evidence>
<dbReference type="CDD" id="cd06503">
    <property type="entry name" value="ATP-synt_Fo_b"/>
    <property type="match status" value="1"/>
</dbReference>
<evidence type="ECO:0000313" key="17">
    <source>
        <dbReference type="Proteomes" id="UP000886724"/>
    </source>
</evidence>
<evidence type="ECO:0000256" key="11">
    <source>
        <dbReference type="ARBA" id="ARBA00025198"/>
    </source>
</evidence>
<dbReference type="GO" id="GO:0045259">
    <property type="term" value="C:proton-transporting ATP synthase complex"/>
    <property type="evidence" value="ECO:0007669"/>
    <property type="project" value="UniProtKB-KW"/>
</dbReference>
<organism evidence="16 17">
    <name type="scientific">Candidatus Erysipelatoclostridium merdavium</name>
    <dbReference type="NCBI Taxonomy" id="2838566"/>
    <lineage>
        <taxon>Bacteria</taxon>
        <taxon>Bacillati</taxon>
        <taxon>Bacillota</taxon>
        <taxon>Erysipelotrichia</taxon>
        <taxon>Erysipelotrichales</taxon>
        <taxon>Erysipelotrichales incertae sedis</taxon>
    </lineage>
</organism>
<dbReference type="GO" id="GO:0046961">
    <property type="term" value="F:proton-transporting ATPase activity, rotational mechanism"/>
    <property type="evidence" value="ECO:0007669"/>
    <property type="project" value="TreeGrafter"/>
</dbReference>
<accession>A0A9D2BLT8</accession>
<dbReference type="InterPro" id="IPR050059">
    <property type="entry name" value="ATP_synthase_B_chain"/>
</dbReference>
<dbReference type="InterPro" id="IPR005864">
    <property type="entry name" value="ATP_synth_F0_bsu_bac"/>
</dbReference>
<comment type="similarity">
    <text evidence="1 13 14">Belongs to the ATPase B chain family.</text>
</comment>
<keyword evidence="3 13" id="KW-1003">Cell membrane</keyword>
<keyword evidence="10 13" id="KW-0066">ATP synthesis</keyword>
<dbReference type="Pfam" id="PF00430">
    <property type="entry name" value="ATP-synt_B"/>
    <property type="match status" value="1"/>
</dbReference>
<evidence type="ECO:0000256" key="12">
    <source>
        <dbReference type="ARBA" id="ARBA00037847"/>
    </source>
</evidence>
<evidence type="ECO:0000256" key="8">
    <source>
        <dbReference type="ARBA" id="ARBA00023065"/>
    </source>
</evidence>